<evidence type="ECO:0000313" key="2">
    <source>
        <dbReference type="EMBL" id="GHJ85096.1"/>
    </source>
</evidence>
<proteinExistence type="predicted"/>
<accession>A0A8H3TPR6</accession>
<dbReference type="Proteomes" id="UP000620104">
    <property type="component" value="Unassembled WGS sequence"/>
</dbReference>
<feature type="region of interest" description="Disordered" evidence="1">
    <location>
        <begin position="61"/>
        <end position="89"/>
    </location>
</feature>
<comment type="caution">
    <text evidence="2">The sequence shown here is derived from an EMBL/GenBank/DDBJ whole genome shotgun (WGS) entry which is preliminary data.</text>
</comment>
<keyword evidence="3" id="KW-1185">Reference proteome</keyword>
<gene>
    <name evidence="2" type="ORF">NliqN6_1498</name>
</gene>
<dbReference type="EMBL" id="BLZA01000010">
    <property type="protein sequence ID" value="GHJ85096.1"/>
    <property type="molecule type" value="Genomic_DNA"/>
</dbReference>
<reference evidence="2" key="1">
    <citation type="submission" date="2020-07" db="EMBL/GenBank/DDBJ databases">
        <title>Draft Genome Sequence of a Deep-Sea Yeast, Naganishia (Cryptococcus) liquefaciens strain N6.</title>
        <authorList>
            <person name="Han Y.W."/>
            <person name="Kajitani R."/>
            <person name="Morimoto H."/>
            <person name="Parhat M."/>
            <person name="Tsubouchi H."/>
            <person name="Bakenova O."/>
            <person name="Ogata M."/>
            <person name="Argunhan B."/>
            <person name="Aoki R."/>
            <person name="Kajiwara S."/>
            <person name="Itoh T."/>
            <person name="Iwasaki H."/>
        </authorList>
    </citation>
    <scope>NUCLEOTIDE SEQUENCE</scope>
    <source>
        <strain evidence="2">N6</strain>
    </source>
</reference>
<evidence type="ECO:0000256" key="1">
    <source>
        <dbReference type="SAM" id="MobiDB-lite"/>
    </source>
</evidence>
<evidence type="ECO:0000313" key="3">
    <source>
        <dbReference type="Proteomes" id="UP000620104"/>
    </source>
</evidence>
<organism evidence="2 3">
    <name type="scientific">Naganishia liquefaciens</name>
    <dbReference type="NCBI Taxonomy" id="104408"/>
    <lineage>
        <taxon>Eukaryota</taxon>
        <taxon>Fungi</taxon>
        <taxon>Dikarya</taxon>
        <taxon>Basidiomycota</taxon>
        <taxon>Agaricomycotina</taxon>
        <taxon>Tremellomycetes</taxon>
        <taxon>Filobasidiales</taxon>
        <taxon>Filobasidiaceae</taxon>
        <taxon>Naganishia</taxon>
    </lineage>
</organism>
<sequence length="89" mass="9931">MPRGEATIVVLDRSHQSTPSTGYIRSLNVLDTHRATASSAALCLCVNKASGKKRTIPLEKDQVGKSNTINRHRKSPNYRQAILHEQHRN</sequence>
<dbReference type="AlphaFoldDB" id="A0A8H3TPR6"/>
<name>A0A8H3TPR6_9TREE</name>
<protein>
    <submittedName>
        <fullName evidence="2">Uncharacterized protein</fullName>
    </submittedName>
</protein>